<dbReference type="SUPFAM" id="SSF82895">
    <property type="entry name" value="TSP-1 type 1 repeat"/>
    <property type="match status" value="1"/>
</dbReference>
<dbReference type="EMBL" id="NEDP02004882">
    <property type="protein sequence ID" value="OWF44142.1"/>
    <property type="molecule type" value="Genomic_DNA"/>
</dbReference>
<organism evidence="1 2">
    <name type="scientific">Mizuhopecten yessoensis</name>
    <name type="common">Japanese scallop</name>
    <name type="synonym">Patinopecten yessoensis</name>
    <dbReference type="NCBI Taxonomy" id="6573"/>
    <lineage>
        <taxon>Eukaryota</taxon>
        <taxon>Metazoa</taxon>
        <taxon>Spiralia</taxon>
        <taxon>Lophotrochozoa</taxon>
        <taxon>Mollusca</taxon>
        <taxon>Bivalvia</taxon>
        <taxon>Autobranchia</taxon>
        <taxon>Pteriomorphia</taxon>
        <taxon>Pectinida</taxon>
        <taxon>Pectinoidea</taxon>
        <taxon>Pectinidae</taxon>
        <taxon>Mizuhopecten</taxon>
    </lineage>
</organism>
<dbReference type="Pfam" id="PF00090">
    <property type="entry name" value="TSP_1"/>
    <property type="match status" value="1"/>
</dbReference>
<dbReference type="AlphaFoldDB" id="A0A210Q5W6"/>
<dbReference type="Proteomes" id="UP000242188">
    <property type="component" value="Unassembled WGS sequence"/>
</dbReference>
<dbReference type="Gene3D" id="2.20.100.10">
    <property type="entry name" value="Thrombospondin type-1 (TSP1) repeat"/>
    <property type="match status" value="1"/>
</dbReference>
<evidence type="ECO:0000313" key="1">
    <source>
        <dbReference type="EMBL" id="OWF44142.1"/>
    </source>
</evidence>
<reference evidence="1 2" key="1">
    <citation type="journal article" date="2017" name="Nat. Ecol. Evol.">
        <title>Scallop genome provides insights into evolution of bilaterian karyotype and development.</title>
        <authorList>
            <person name="Wang S."/>
            <person name="Zhang J."/>
            <person name="Jiao W."/>
            <person name="Li J."/>
            <person name="Xun X."/>
            <person name="Sun Y."/>
            <person name="Guo X."/>
            <person name="Huan P."/>
            <person name="Dong B."/>
            <person name="Zhang L."/>
            <person name="Hu X."/>
            <person name="Sun X."/>
            <person name="Wang J."/>
            <person name="Zhao C."/>
            <person name="Wang Y."/>
            <person name="Wang D."/>
            <person name="Huang X."/>
            <person name="Wang R."/>
            <person name="Lv J."/>
            <person name="Li Y."/>
            <person name="Zhang Z."/>
            <person name="Liu B."/>
            <person name="Lu W."/>
            <person name="Hui Y."/>
            <person name="Liang J."/>
            <person name="Zhou Z."/>
            <person name="Hou R."/>
            <person name="Li X."/>
            <person name="Liu Y."/>
            <person name="Li H."/>
            <person name="Ning X."/>
            <person name="Lin Y."/>
            <person name="Zhao L."/>
            <person name="Xing Q."/>
            <person name="Dou J."/>
            <person name="Li Y."/>
            <person name="Mao J."/>
            <person name="Guo H."/>
            <person name="Dou H."/>
            <person name="Li T."/>
            <person name="Mu C."/>
            <person name="Jiang W."/>
            <person name="Fu Q."/>
            <person name="Fu X."/>
            <person name="Miao Y."/>
            <person name="Liu J."/>
            <person name="Yu Q."/>
            <person name="Li R."/>
            <person name="Liao H."/>
            <person name="Li X."/>
            <person name="Kong Y."/>
            <person name="Jiang Z."/>
            <person name="Chourrout D."/>
            <person name="Li R."/>
            <person name="Bao Z."/>
        </authorList>
    </citation>
    <scope>NUCLEOTIDE SEQUENCE [LARGE SCALE GENOMIC DNA]</scope>
    <source>
        <strain evidence="1 2">PY_sf001</strain>
    </source>
</reference>
<sequence length="201" mass="22222">MQYHFDCFDAVWSEWGDCSVTCGSGHMRRHCVSNCQGVHANGVLACNYGPCPSVIQGSAHVCDKMAILHSLAEINTTSVTHCPDSWASKTEHFLLANCPGIPTDPSLWHKGISVAMECNTTRQIPPYTPVGTFWNDTYQQDRLHEGYSGVFIACTQHGFKMATLACSGVPTVIDIPYITGTHLTDDSKHPNLPSRYFTVRW</sequence>
<accession>A0A210Q5W6</accession>
<evidence type="ECO:0000313" key="2">
    <source>
        <dbReference type="Proteomes" id="UP000242188"/>
    </source>
</evidence>
<dbReference type="OrthoDB" id="6273859at2759"/>
<dbReference type="PROSITE" id="PS50092">
    <property type="entry name" value="TSP1"/>
    <property type="match status" value="1"/>
</dbReference>
<gene>
    <name evidence="1" type="ORF">KP79_PYT24643</name>
</gene>
<proteinExistence type="predicted"/>
<dbReference type="SMART" id="SM00209">
    <property type="entry name" value="TSP1"/>
    <property type="match status" value="1"/>
</dbReference>
<dbReference type="InterPro" id="IPR000884">
    <property type="entry name" value="TSP1_rpt"/>
</dbReference>
<name>A0A210Q5W6_MIZYE</name>
<protein>
    <submittedName>
        <fullName evidence="1">Uncharacterized protein</fullName>
    </submittedName>
</protein>
<keyword evidence="2" id="KW-1185">Reference proteome</keyword>
<dbReference type="InterPro" id="IPR036383">
    <property type="entry name" value="TSP1_rpt_sf"/>
</dbReference>
<comment type="caution">
    <text evidence="1">The sequence shown here is derived from an EMBL/GenBank/DDBJ whole genome shotgun (WGS) entry which is preliminary data.</text>
</comment>